<protein>
    <submittedName>
        <fullName evidence="1">Uncharacterized protein</fullName>
    </submittedName>
</protein>
<dbReference type="PANTHER" id="PTHR47027">
    <property type="entry name" value="REVERSE TRANSCRIPTASE DOMAIN-CONTAINING PROTEIN"/>
    <property type="match status" value="1"/>
</dbReference>
<gene>
    <name evidence="1" type="ORF">SMTD_LOCUS15739</name>
</gene>
<proteinExistence type="predicted"/>
<dbReference type="STRING" id="31246.A0A183PN04"/>
<organism evidence="1 2">
    <name type="scientific">Schistosoma mattheei</name>
    <dbReference type="NCBI Taxonomy" id="31246"/>
    <lineage>
        <taxon>Eukaryota</taxon>
        <taxon>Metazoa</taxon>
        <taxon>Spiralia</taxon>
        <taxon>Lophotrochozoa</taxon>
        <taxon>Platyhelminthes</taxon>
        <taxon>Trematoda</taxon>
        <taxon>Digenea</taxon>
        <taxon>Strigeidida</taxon>
        <taxon>Schistosomatoidea</taxon>
        <taxon>Schistosomatidae</taxon>
        <taxon>Schistosoma</taxon>
    </lineage>
</organism>
<dbReference type="EMBL" id="UZAL01036235">
    <property type="protein sequence ID" value="VDP69377.1"/>
    <property type="molecule type" value="Genomic_DNA"/>
</dbReference>
<evidence type="ECO:0000313" key="1">
    <source>
        <dbReference type="EMBL" id="VDP69377.1"/>
    </source>
</evidence>
<evidence type="ECO:0000313" key="2">
    <source>
        <dbReference type="Proteomes" id="UP000269396"/>
    </source>
</evidence>
<dbReference type="PANTHER" id="PTHR47027:SF25">
    <property type="entry name" value="REVERSE TRANSCRIPTASE DOMAIN-CONTAINING PROTEIN"/>
    <property type="match status" value="1"/>
</dbReference>
<reference evidence="1 2" key="1">
    <citation type="submission" date="2018-11" db="EMBL/GenBank/DDBJ databases">
        <authorList>
            <consortium name="Pathogen Informatics"/>
        </authorList>
    </citation>
    <scope>NUCLEOTIDE SEQUENCE [LARGE SCALE GENOMIC DNA]</scope>
    <source>
        <strain>Denwood</strain>
        <strain evidence="2">Zambia</strain>
    </source>
</reference>
<feature type="non-terminal residue" evidence="1">
    <location>
        <position position="1"/>
    </location>
</feature>
<sequence>FIACRIHQTPREFSNISRVKSRNSPRIRRLHSCDSLVSSKIHSDSDRNRNRSSETSSVVQKIKSSKCIGSAPKKLIHGSGIGLNVAHCCACRSELYKAINSSFPSSLNSLIRDGTKISQSYLNFVQSHLWVCVGALEQSHIGTYHLLSLLDLLKESQWYLETMNETEQTSTSTLNKSIGKTIPMSLDSDARKKCHRFSTNSHPVIAMINSIFWKGADSLSGLILRLNSFELPTASDCGLELLSYSLQKDWSAVTPELRIGSEVVEGVDNFTYLGSLISPNWLVSNEISARIRKARLAFANLRHLWRRRDIRLSIKGRVYCPTVRSVLNYGSETWPLRVEDTRRLLVFDHKCLRNIAGICWDHRSIANPCLLPMDDIESDISQADRGCKTENDDSGICYTPSNSVLANKFLSADNVDIDSSTPYSEF</sequence>
<name>A0A183PN04_9TREM</name>
<dbReference type="AlphaFoldDB" id="A0A183PN04"/>
<keyword evidence="2" id="KW-1185">Reference proteome</keyword>
<dbReference type="Proteomes" id="UP000269396">
    <property type="component" value="Unassembled WGS sequence"/>
</dbReference>
<accession>A0A183PN04</accession>